<gene>
    <name evidence="2" type="ORF">DW972_14125</name>
</gene>
<protein>
    <submittedName>
        <fullName evidence="2">Uncharacterized protein</fullName>
    </submittedName>
</protein>
<feature type="transmembrane region" description="Helical" evidence="1">
    <location>
        <begin position="79"/>
        <end position="99"/>
    </location>
</feature>
<evidence type="ECO:0000313" key="2">
    <source>
        <dbReference type="EMBL" id="RGZ77770.1"/>
    </source>
</evidence>
<reference evidence="2 3" key="1">
    <citation type="submission" date="2018-08" db="EMBL/GenBank/DDBJ databases">
        <title>A genome reference for cultivated species of the human gut microbiota.</title>
        <authorList>
            <person name="Zou Y."/>
            <person name="Xue W."/>
            <person name="Luo G."/>
        </authorList>
    </citation>
    <scope>NUCLEOTIDE SEQUENCE [LARGE SCALE GENOMIC DNA]</scope>
    <source>
        <strain evidence="2 3">AM48-23BH</strain>
    </source>
</reference>
<comment type="caution">
    <text evidence="2">The sequence shown here is derived from an EMBL/GenBank/DDBJ whole genome shotgun (WGS) entry which is preliminary data.</text>
</comment>
<feature type="transmembrane region" description="Helical" evidence="1">
    <location>
        <begin position="21"/>
        <end position="42"/>
    </location>
</feature>
<feature type="transmembrane region" description="Helical" evidence="1">
    <location>
        <begin position="54"/>
        <end position="72"/>
    </location>
</feature>
<keyword evidence="1" id="KW-0472">Membrane</keyword>
<accession>A0A413PNW2</accession>
<keyword evidence="1" id="KW-0812">Transmembrane</keyword>
<proteinExistence type="predicted"/>
<feature type="transmembrane region" description="Helical" evidence="1">
    <location>
        <begin position="105"/>
        <end position="132"/>
    </location>
</feature>
<dbReference type="Proteomes" id="UP000286561">
    <property type="component" value="Unassembled WGS sequence"/>
</dbReference>
<evidence type="ECO:0000256" key="1">
    <source>
        <dbReference type="SAM" id="Phobius"/>
    </source>
</evidence>
<dbReference type="RefSeq" id="WP_118329770.1">
    <property type="nucleotide sequence ID" value="NZ_QSEP01000149.1"/>
</dbReference>
<dbReference type="AlphaFoldDB" id="A0A413PNW2"/>
<organism evidence="2 3">
    <name type="scientific">Anaerobutyricum hallii</name>
    <dbReference type="NCBI Taxonomy" id="39488"/>
    <lineage>
        <taxon>Bacteria</taxon>
        <taxon>Bacillati</taxon>
        <taxon>Bacillota</taxon>
        <taxon>Clostridia</taxon>
        <taxon>Lachnospirales</taxon>
        <taxon>Lachnospiraceae</taxon>
        <taxon>Anaerobutyricum</taxon>
    </lineage>
</organism>
<name>A0A413PNW2_9FIRM</name>
<keyword evidence="1" id="KW-1133">Transmembrane helix</keyword>
<evidence type="ECO:0000313" key="3">
    <source>
        <dbReference type="Proteomes" id="UP000286561"/>
    </source>
</evidence>
<sequence>MEVFFILGFYLKDIDEIKYNRCILVVALLVSILSLNLLSYMINNIWASSMYPSIPVFLGVVILFLLVTRIPLKFSSNKIKVLSTSTGIWILHPFILRMINKICRGLFGEITICGKIAIVIATIAISGIITYYMKKNKYLSFLVKI</sequence>
<dbReference type="EMBL" id="QSEP01000149">
    <property type="protein sequence ID" value="RGZ77770.1"/>
    <property type="molecule type" value="Genomic_DNA"/>
</dbReference>